<sequence>MSLIPSVFCRGSNIIYGSILPRPVESSPRLAFELLRRRSVQRNVVVRRRSDRLEGWRKRRIIENRNTFLNKVEVEDGNVLQIRGDRSREKEEKNDR</sequence>
<gene>
    <name evidence="1" type="ORF">BUALT_Bualt02G0190400</name>
</gene>
<evidence type="ECO:0000313" key="1">
    <source>
        <dbReference type="EMBL" id="KAG8389064.1"/>
    </source>
</evidence>
<organism evidence="1 2">
    <name type="scientific">Buddleja alternifolia</name>
    <dbReference type="NCBI Taxonomy" id="168488"/>
    <lineage>
        <taxon>Eukaryota</taxon>
        <taxon>Viridiplantae</taxon>
        <taxon>Streptophyta</taxon>
        <taxon>Embryophyta</taxon>
        <taxon>Tracheophyta</taxon>
        <taxon>Spermatophyta</taxon>
        <taxon>Magnoliopsida</taxon>
        <taxon>eudicotyledons</taxon>
        <taxon>Gunneridae</taxon>
        <taxon>Pentapetalae</taxon>
        <taxon>asterids</taxon>
        <taxon>lamiids</taxon>
        <taxon>Lamiales</taxon>
        <taxon>Scrophulariaceae</taxon>
        <taxon>Buddlejeae</taxon>
        <taxon>Buddleja</taxon>
    </lineage>
</organism>
<evidence type="ECO:0000313" key="2">
    <source>
        <dbReference type="Proteomes" id="UP000826271"/>
    </source>
</evidence>
<reference evidence="1" key="1">
    <citation type="submission" date="2019-10" db="EMBL/GenBank/DDBJ databases">
        <authorList>
            <person name="Zhang R."/>
            <person name="Pan Y."/>
            <person name="Wang J."/>
            <person name="Ma R."/>
            <person name="Yu S."/>
        </authorList>
    </citation>
    <scope>NUCLEOTIDE SEQUENCE</scope>
    <source>
        <strain evidence="1">LA-IB0</strain>
        <tissue evidence="1">Leaf</tissue>
    </source>
</reference>
<keyword evidence="2" id="KW-1185">Reference proteome</keyword>
<dbReference type="EMBL" id="WHWC01000002">
    <property type="protein sequence ID" value="KAG8389064.1"/>
    <property type="molecule type" value="Genomic_DNA"/>
</dbReference>
<name>A0AAV6Y2N1_9LAMI</name>
<dbReference type="Proteomes" id="UP000826271">
    <property type="component" value="Unassembled WGS sequence"/>
</dbReference>
<protein>
    <submittedName>
        <fullName evidence="1">Uncharacterized protein</fullName>
    </submittedName>
</protein>
<comment type="caution">
    <text evidence="1">The sequence shown here is derived from an EMBL/GenBank/DDBJ whole genome shotgun (WGS) entry which is preliminary data.</text>
</comment>
<proteinExistence type="predicted"/>
<dbReference type="AlphaFoldDB" id="A0AAV6Y2N1"/>
<accession>A0AAV6Y2N1</accession>